<evidence type="ECO:0000256" key="8">
    <source>
        <dbReference type="ARBA" id="ARBA00047883"/>
    </source>
</evidence>
<comment type="similarity">
    <text evidence="9 10">Belongs to the thiamine-phosphate synthase family.</text>
</comment>
<evidence type="ECO:0000256" key="6">
    <source>
        <dbReference type="ARBA" id="ARBA00047334"/>
    </source>
</evidence>
<evidence type="ECO:0000313" key="13">
    <source>
        <dbReference type="EMBL" id="PAB56724.1"/>
    </source>
</evidence>
<dbReference type="InterPro" id="IPR022998">
    <property type="entry name" value="ThiamineP_synth_TenI"/>
</dbReference>
<dbReference type="Gene3D" id="3.20.20.70">
    <property type="entry name" value="Aldolase class I"/>
    <property type="match status" value="1"/>
</dbReference>
<sequence length="206" mass="22848">MYNLDDKKLYLVTDMFNFSFQELLQRVEKAIEGGCTIVQIREKSASSREFYERAMEMKELCEKHGALFIVNDRIDIALAVDAHGIHLGQSDLSIDIAKKILGKDKIIGISANNIEDAKEAEEKGAHYIGVGAIFPTTTKNDAQHVDLNTLYHIQSHINIPIYAIGGINLDNACEISNKKIHGIAISSCILKANCPKEASSTLKKLF</sequence>
<evidence type="ECO:0000256" key="2">
    <source>
        <dbReference type="ARBA" id="ARBA00022679"/>
    </source>
</evidence>
<keyword evidence="4 9" id="KW-0460">Magnesium</keyword>
<evidence type="ECO:0000256" key="11">
    <source>
        <dbReference type="RuleBase" id="RU004253"/>
    </source>
</evidence>
<dbReference type="HAMAP" id="MF_00097">
    <property type="entry name" value="TMP_synthase"/>
    <property type="match status" value="1"/>
</dbReference>
<dbReference type="RefSeq" id="WP_095135875.1">
    <property type="nucleotide sequence ID" value="NZ_NIBG01000032.1"/>
</dbReference>
<comment type="catalytic activity">
    <reaction evidence="8 9 10">
        <text>2-[(2R,5Z)-2-carboxy-4-methylthiazol-5(2H)-ylidene]ethyl phosphate + 4-amino-2-methyl-5-(diphosphooxymethyl)pyrimidine + 2 H(+) = thiamine phosphate + CO2 + diphosphate</text>
        <dbReference type="Rhea" id="RHEA:47844"/>
        <dbReference type="ChEBI" id="CHEBI:15378"/>
        <dbReference type="ChEBI" id="CHEBI:16526"/>
        <dbReference type="ChEBI" id="CHEBI:33019"/>
        <dbReference type="ChEBI" id="CHEBI:37575"/>
        <dbReference type="ChEBI" id="CHEBI:57841"/>
        <dbReference type="ChEBI" id="CHEBI:62899"/>
        <dbReference type="EC" id="2.5.1.3"/>
    </reaction>
</comment>
<dbReference type="EC" id="2.5.1.3" evidence="9"/>
<dbReference type="Proteomes" id="UP000216024">
    <property type="component" value="Unassembled WGS sequence"/>
</dbReference>
<feature type="binding site" evidence="9">
    <location>
        <position position="91"/>
    </location>
    <ligand>
        <name>Mg(2+)</name>
        <dbReference type="ChEBI" id="CHEBI:18420"/>
    </ligand>
</feature>
<evidence type="ECO:0000259" key="12">
    <source>
        <dbReference type="Pfam" id="PF02581"/>
    </source>
</evidence>
<organism evidence="13 14">
    <name type="scientific">Anaeromicrobium sediminis</name>
    <dbReference type="NCBI Taxonomy" id="1478221"/>
    <lineage>
        <taxon>Bacteria</taxon>
        <taxon>Bacillati</taxon>
        <taxon>Bacillota</taxon>
        <taxon>Clostridia</taxon>
        <taxon>Peptostreptococcales</taxon>
        <taxon>Thermotaleaceae</taxon>
        <taxon>Anaeromicrobium</taxon>
    </lineage>
</organism>
<accession>A0A267MAW3</accession>
<evidence type="ECO:0000256" key="1">
    <source>
        <dbReference type="ARBA" id="ARBA00005165"/>
    </source>
</evidence>
<evidence type="ECO:0000313" key="14">
    <source>
        <dbReference type="Proteomes" id="UP000216024"/>
    </source>
</evidence>
<comment type="caution">
    <text evidence="13">The sequence shown here is derived from an EMBL/GenBank/DDBJ whole genome shotgun (WGS) entry which is preliminary data.</text>
</comment>
<dbReference type="UniPathway" id="UPA00060">
    <property type="reaction ID" value="UER00141"/>
</dbReference>
<feature type="binding site" evidence="9">
    <location>
        <position position="71"/>
    </location>
    <ligand>
        <name>4-amino-2-methyl-5-(diphosphooxymethyl)pyrimidine</name>
        <dbReference type="ChEBI" id="CHEBI:57841"/>
    </ligand>
</feature>
<reference evidence="13 14" key="1">
    <citation type="submission" date="2017-06" db="EMBL/GenBank/DDBJ databases">
        <title>Draft genome sequence of anaerobic fermentative bacterium Anaeromicrobium sediminis DY2726D isolated from West Pacific Ocean sediments.</title>
        <authorList>
            <person name="Zeng X."/>
        </authorList>
    </citation>
    <scope>NUCLEOTIDE SEQUENCE [LARGE SCALE GENOMIC DNA]</scope>
    <source>
        <strain evidence="13 14">DY2726D</strain>
    </source>
</reference>
<proteinExistence type="inferred from homology"/>
<dbReference type="NCBIfam" id="TIGR00693">
    <property type="entry name" value="thiE"/>
    <property type="match status" value="1"/>
</dbReference>
<dbReference type="GO" id="GO:0004789">
    <property type="term" value="F:thiamine-phosphate diphosphorylase activity"/>
    <property type="evidence" value="ECO:0007669"/>
    <property type="project" value="UniProtKB-UniRule"/>
</dbReference>
<keyword evidence="5 9" id="KW-0784">Thiamine biosynthesis</keyword>
<feature type="binding site" evidence="9">
    <location>
        <begin position="39"/>
        <end position="43"/>
    </location>
    <ligand>
        <name>4-amino-2-methyl-5-(diphosphooxymethyl)pyrimidine</name>
        <dbReference type="ChEBI" id="CHEBI:57841"/>
    </ligand>
</feature>
<comment type="caution">
    <text evidence="9">Lacks conserved residue(s) required for the propagation of feature annotation.</text>
</comment>
<feature type="binding site" evidence="9">
    <location>
        <position position="166"/>
    </location>
    <ligand>
        <name>2-[(2R,5Z)-2-carboxy-4-methylthiazol-5(2H)-ylidene]ethyl phosphate</name>
        <dbReference type="ChEBI" id="CHEBI:62899"/>
    </ligand>
</feature>
<dbReference type="InterPro" id="IPR036206">
    <property type="entry name" value="ThiamineP_synth_sf"/>
</dbReference>
<dbReference type="SUPFAM" id="SSF51391">
    <property type="entry name" value="Thiamin phosphate synthase"/>
    <property type="match status" value="1"/>
</dbReference>
<dbReference type="GO" id="GO:0005737">
    <property type="term" value="C:cytoplasm"/>
    <property type="evidence" value="ECO:0007669"/>
    <property type="project" value="TreeGrafter"/>
</dbReference>
<name>A0A267MAW3_9FIRM</name>
<evidence type="ECO:0000256" key="3">
    <source>
        <dbReference type="ARBA" id="ARBA00022723"/>
    </source>
</evidence>
<feature type="domain" description="Thiamine phosphate synthase/TenI" evidence="12">
    <location>
        <begin position="9"/>
        <end position="189"/>
    </location>
</feature>
<dbReference type="Pfam" id="PF02581">
    <property type="entry name" value="TMP-TENI"/>
    <property type="match status" value="1"/>
</dbReference>
<keyword evidence="3 9" id="KW-0479">Metal-binding</keyword>
<dbReference type="FunFam" id="3.20.20.70:FF:000096">
    <property type="entry name" value="Thiamine-phosphate synthase"/>
    <property type="match status" value="1"/>
</dbReference>
<dbReference type="GO" id="GO:0009229">
    <property type="term" value="P:thiamine diphosphate biosynthetic process"/>
    <property type="evidence" value="ECO:0007669"/>
    <property type="project" value="UniProtKB-UniRule"/>
</dbReference>
<feature type="binding site" evidence="9">
    <location>
        <begin position="136"/>
        <end position="138"/>
    </location>
    <ligand>
        <name>2-[(2R,5Z)-2-carboxy-4-methylthiazol-5(2H)-ylidene]ethyl phosphate</name>
        <dbReference type="ChEBI" id="CHEBI:62899"/>
    </ligand>
</feature>
<dbReference type="GO" id="GO:0000287">
    <property type="term" value="F:magnesium ion binding"/>
    <property type="evidence" value="ECO:0007669"/>
    <property type="project" value="UniProtKB-UniRule"/>
</dbReference>
<dbReference type="PANTHER" id="PTHR20857">
    <property type="entry name" value="THIAMINE-PHOSPHATE PYROPHOSPHORYLASE"/>
    <property type="match status" value="1"/>
</dbReference>
<comment type="catalytic activity">
    <reaction evidence="7 9 10">
        <text>2-(2-carboxy-4-methylthiazol-5-yl)ethyl phosphate + 4-amino-2-methyl-5-(diphosphooxymethyl)pyrimidine + 2 H(+) = thiamine phosphate + CO2 + diphosphate</text>
        <dbReference type="Rhea" id="RHEA:47848"/>
        <dbReference type="ChEBI" id="CHEBI:15378"/>
        <dbReference type="ChEBI" id="CHEBI:16526"/>
        <dbReference type="ChEBI" id="CHEBI:33019"/>
        <dbReference type="ChEBI" id="CHEBI:37575"/>
        <dbReference type="ChEBI" id="CHEBI:57841"/>
        <dbReference type="ChEBI" id="CHEBI:62890"/>
        <dbReference type="EC" id="2.5.1.3"/>
    </reaction>
</comment>
<protein>
    <recommendedName>
        <fullName evidence="9">Thiamine-phosphate synthase</fullName>
        <shortName evidence="9">TP synthase</shortName>
        <shortName evidence="9">TPS</shortName>
        <ecNumber evidence="9">2.5.1.3</ecNumber>
    </recommendedName>
    <alternativeName>
        <fullName evidence="9">Thiamine-phosphate pyrophosphorylase</fullName>
        <shortName evidence="9">TMP pyrophosphorylase</shortName>
        <shortName evidence="9">TMP-PPase</shortName>
    </alternativeName>
</protein>
<gene>
    <name evidence="9 13" type="primary">thiE</name>
    <name evidence="13" type="ORF">CCE28_20460</name>
</gene>
<dbReference type="OrthoDB" id="9812206at2"/>
<evidence type="ECO:0000256" key="9">
    <source>
        <dbReference type="HAMAP-Rule" id="MF_00097"/>
    </source>
</evidence>
<feature type="binding site" evidence="9">
    <location>
        <position position="110"/>
    </location>
    <ligand>
        <name>4-amino-2-methyl-5-(diphosphooxymethyl)pyrimidine</name>
        <dbReference type="ChEBI" id="CHEBI:57841"/>
    </ligand>
</feature>
<evidence type="ECO:0000256" key="10">
    <source>
        <dbReference type="RuleBase" id="RU003826"/>
    </source>
</evidence>
<evidence type="ECO:0000256" key="4">
    <source>
        <dbReference type="ARBA" id="ARBA00022842"/>
    </source>
</evidence>
<evidence type="ECO:0000256" key="7">
    <source>
        <dbReference type="ARBA" id="ARBA00047851"/>
    </source>
</evidence>
<comment type="catalytic activity">
    <reaction evidence="6 9 10">
        <text>4-methyl-5-(2-phosphooxyethyl)-thiazole + 4-amino-2-methyl-5-(diphosphooxymethyl)pyrimidine + H(+) = thiamine phosphate + diphosphate</text>
        <dbReference type="Rhea" id="RHEA:22328"/>
        <dbReference type="ChEBI" id="CHEBI:15378"/>
        <dbReference type="ChEBI" id="CHEBI:33019"/>
        <dbReference type="ChEBI" id="CHEBI:37575"/>
        <dbReference type="ChEBI" id="CHEBI:57841"/>
        <dbReference type="ChEBI" id="CHEBI:58296"/>
        <dbReference type="EC" id="2.5.1.3"/>
    </reaction>
</comment>
<comment type="cofactor">
    <cofactor evidence="9">
        <name>Mg(2+)</name>
        <dbReference type="ChEBI" id="CHEBI:18420"/>
    </cofactor>
    <text evidence="9">Binds 1 Mg(2+) ion per subunit.</text>
</comment>
<comment type="pathway">
    <text evidence="1 9 11">Cofactor biosynthesis; thiamine diphosphate biosynthesis; thiamine phosphate from 4-amino-2-methyl-5-diphosphomethylpyrimidine and 4-methyl-5-(2-phosphoethyl)-thiazole: step 1/1.</text>
</comment>
<dbReference type="EMBL" id="NIBG01000032">
    <property type="protein sequence ID" value="PAB56724.1"/>
    <property type="molecule type" value="Genomic_DNA"/>
</dbReference>
<keyword evidence="2 9" id="KW-0808">Transferase</keyword>
<dbReference type="InterPro" id="IPR034291">
    <property type="entry name" value="TMP_synthase"/>
</dbReference>
<dbReference type="PANTHER" id="PTHR20857:SF23">
    <property type="entry name" value="THIAMINE BIOSYNTHETIC BIFUNCTIONAL ENZYME"/>
    <property type="match status" value="1"/>
</dbReference>
<comment type="function">
    <text evidence="9">Condenses 4-methyl-5-(beta-hydroxyethyl)thiazole monophosphate (THZ-P) and 2-methyl-4-amino-5-hydroxymethyl pyrimidine pyrophosphate (HMP-PP) to form thiamine monophosphate (TMP).</text>
</comment>
<dbReference type="InterPro" id="IPR013785">
    <property type="entry name" value="Aldolase_TIM"/>
</dbReference>
<dbReference type="AlphaFoldDB" id="A0A267MAW3"/>
<dbReference type="GO" id="GO:0009228">
    <property type="term" value="P:thiamine biosynthetic process"/>
    <property type="evidence" value="ECO:0007669"/>
    <property type="project" value="UniProtKB-KW"/>
</dbReference>
<feature type="binding site" evidence="9">
    <location>
        <position position="139"/>
    </location>
    <ligand>
        <name>4-amino-2-methyl-5-(diphosphooxymethyl)pyrimidine</name>
        <dbReference type="ChEBI" id="CHEBI:57841"/>
    </ligand>
</feature>
<feature type="binding site" evidence="9">
    <location>
        <position position="72"/>
    </location>
    <ligand>
        <name>Mg(2+)</name>
        <dbReference type="ChEBI" id="CHEBI:18420"/>
    </ligand>
</feature>
<dbReference type="CDD" id="cd00564">
    <property type="entry name" value="TMP_TenI"/>
    <property type="match status" value="1"/>
</dbReference>
<keyword evidence="14" id="KW-1185">Reference proteome</keyword>
<evidence type="ECO:0000256" key="5">
    <source>
        <dbReference type="ARBA" id="ARBA00022977"/>
    </source>
</evidence>